<evidence type="ECO:0000256" key="1">
    <source>
        <dbReference type="SAM" id="MobiDB-lite"/>
    </source>
</evidence>
<dbReference type="OrthoDB" id="6919968at2759"/>
<name>A0A8S4SNU2_9NEOP</name>
<keyword evidence="3" id="KW-1185">Reference proteome</keyword>
<dbReference type="Proteomes" id="UP000838756">
    <property type="component" value="Unassembled WGS sequence"/>
</dbReference>
<evidence type="ECO:0000313" key="2">
    <source>
        <dbReference type="EMBL" id="CAH2269627.1"/>
    </source>
</evidence>
<accession>A0A8S4SNU2</accession>
<comment type="caution">
    <text evidence="2">The sequence shown here is derived from an EMBL/GenBank/DDBJ whole genome shotgun (WGS) entry which is preliminary data.</text>
</comment>
<protein>
    <submittedName>
        <fullName evidence="2">Jg1448 protein</fullName>
    </submittedName>
</protein>
<feature type="region of interest" description="Disordered" evidence="1">
    <location>
        <begin position="90"/>
        <end position="117"/>
    </location>
</feature>
<reference evidence="2" key="1">
    <citation type="submission" date="2022-03" db="EMBL/GenBank/DDBJ databases">
        <authorList>
            <person name="Lindestad O."/>
        </authorList>
    </citation>
    <scope>NUCLEOTIDE SEQUENCE</scope>
</reference>
<dbReference type="EMBL" id="CAKXAJ010026540">
    <property type="protein sequence ID" value="CAH2269627.1"/>
    <property type="molecule type" value="Genomic_DNA"/>
</dbReference>
<feature type="compositionally biased region" description="Basic residues" evidence="1">
    <location>
        <begin position="91"/>
        <end position="102"/>
    </location>
</feature>
<proteinExistence type="predicted"/>
<gene>
    <name evidence="2" type="primary">jg1448</name>
    <name evidence="2" type="ORF">PAEG_LOCUS27788</name>
</gene>
<organism evidence="2 3">
    <name type="scientific">Pararge aegeria aegeria</name>
    <dbReference type="NCBI Taxonomy" id="348720"/>
    <lineage>
        <taxon>Eukaryota</taxon>
        <taxon>Metazoa</taxon>
        <taxon>Ecdysozoa</taxon>
        <taxon>Arthropoda</taxon>
        <taxon>Hexapoda</taxon>
        <taxon>Insecta</taxon>
        <taxon>Pterygota</taxon>
        <taxon>Neoptera</taxon>
        <taxon>Endopterygota</taxon>
        <taxon>Lepidoptera</taxon>
        <taxon>Glossata</taxon>
        <taxon>Ditrysia</taxon>
        <taxon>Papilionoidea</taxon>
        <taxon>Nymphalidae</taxon>
        <taxon>Satyrinae</taxon>
        <taxon>Satyrini</taxon>
        <taxon>Parargina</taxon>
        <taxon>Pararge</taxon>
    </lineage>
</organism>
<evidence type="ECO:0000313" key="3">
    <source>
        <dbReference type="Proteomes" id="UP000838756"/>
    </source>
</evidence>
<feature type="compositionally biased region" description="Basic and acidic residues" evidence="1">
    <location>
        <begin position="104"/>
        <end position="116"/>
    </location>
</feature>
<sequence>MNSKDKKRKKYTRKVILLKYKDMSERLVLTRTVKKSKESLKIEIRCVTQPVKDVQQKINQNEKYPIFRAQLKDRIVPRCLRDSCRRDIKSKTKQCNKRHNKNNSKQESKSIAKNDSKSTASIITLSDEEYDGLQYEDISSCTDDEVDTLLESTRKRMKDSDEEWKLLPRKQAPENDNLVKNNIYNRATRSPSLNSIDTLVLDNMEKKLLATPKLNTLYSPITSPEEILKLDSHDTSNTVKRRLKLEPSESLKREEYFYKNEVEHSNPKKKIKLEPLAAIKRDPHNVNIQNGEEQINFKYAYAAFPKTELVNTQSRIKPEPLETNNNTITYKADDICIEDKKIIKLEQ</sequence>
<dbReference type="AlphaFoldDB" id="A0A8S4SNU2"/>